<organism evidence="2">
    <name type="scientific">Cacopsylla melanoneura</name>
    <dbReference type="NCBI Taxonomy" id="428564"/>
    <lineage>
        <taxon>Eukaryota</taxon>
        <taxon>Metazoa</taxon>
        <taxon>Ecdysozoa</taxon>
        <taxon>Arthropoda</taxon>
        <taxon>Hexapoda</taxon>
        <taxon>Insecta</taxon>
        <taxon>Pterygota</taxon>
        <taxon>Neoptera</taxon>
        <taxon>Paraneoptera</taxon>
        <taxon>Hemiptera</taxon>
        <taxon>Sternorrhyncha</taxon>
        <taxon>Psylloidea</taxon>
        <taxon>Psyllidae</taxon>
        <taxon>Psyllinae</taxon>
        <taxon>Cacopsylla</taxon>
    </lineage>
</organism>
<sequence>MTSNCTLLLSLGTTLSPLQLIWADLPRPGPKNLPTFLSTLRLLRPPLLPLRPLMTGPPLSEPTIGLRTGPTMLLNGKRASSVQWTLFTYPCLILTPTTCYDIARLFLSVVRSQVPLT</sequence>
<keyword evidence="1" id="KW-0732">Signal</keyword>
<dbReference type="EMBL" id="HBUF01340168">
    <property type="protein sequence ID" value="CAG6701856.1"/>
    <property type="molecule type" value="Transcribed_RNA"/>
</dbReference>
<accession>A0A8D8U703</accession>
<feature type="signal peptide" evidence="1">
    <location>
        <begin position="1"/>
        <end position="23"/>
    </location>
</feature>
<dbReference type="AlphaFoldDB" id="A0A8D8U703"/>
<protein>
    <submittedName>
        <fullName evidence="2">Uncharacterized protein</fullName>
    </submittedName>
</protein>
<proteinExistence type="predicted"/>
<reference evidence="2" key="1">
    <citation type="submission" date="2021-05" db="EMBL/GenBank/DDBJ databases">
        <authorList>
            <person name="Alioto T."/>
            <person name="Alioto T."/>
            <person name="Gomez Garrido J."/>
        </authorList>
    </citation>
    <scope>NUCLEOTIDE SEQUENCE</scope>
</reference>
<evidence type="ECO:0000313" key="2">
    <source>
        <dbReference type="EMBL" id="CAG6701856.1"/>
    </source>
</evidence>
<evidence type="ECO:0000256" key="1">
    <source>
        <dbReference type="SAM" id="SignalP"/>
    </source>
</evidence>
<feature type="chain" id="PRO_5034947161" evidence="1">
    <location>
        <begin position="24"/>
        <end position="117"/>
    </location>
</feature>
<name>A0A8D8U703_9HEMI</name>